<dbReference type="AlphaFoldDB" id="A0A645AI21"/>
<keyword evidence="1" id="KW-1133">Transmembrane helix</keyword>
<evidence type="ECO:0008006" key="3">
    <source>
        <dbReference type="Google" id="ProtNLM"/>
    </source>
</evidence>
<name>A0A645AI21_9ZZZZ</name>
<evidence type="ECO:0000256" key="1">
    <source>
        <dbReference type="SAM" id="Phobius"/>
    </source>
</evidence>
<evidence type="ECO:0000313" key="2">
    <source>
        <dbReference type="EMBL" id="MPM51931.1"/>
    </source>
</evidence>
<protein>
    <recommendedName>
        <fullName evidence="3">Yip1 domain-containing protein</fullName>
    </recommendedName>
</protein>
<keyword evidence="1" id="KW-0812">Transmembrane</keyword>
<accession>A0A645AI21</accession>
<feature type="transmembrane region" description="Helical" evidence="1">
    <location>
        <begin position="39"/>
        <end position="56"/>
    </location>
</feature>
<reference evidence="2" key="1">
    <citation type="submission" date="2019-08" db="EMBL/GenBank/DDBJ databases">
        <authorList>
            <person name="Kucharzyk K."/>
            <person name="Murdoch R.W."/>
            <person name="Higgins S."/>
            <person name="Loffler F."/>
        </authorList>
    </citation>
    <scope>NUCLEOTIDE SEQUENCE</scope>
</reference>
<organism evidence="2">
    <name type="scientific">bioreactor metagenome</name>
    <dbReference type="NCBI Taxonomy" id="1076179"/>
    <lineage>
        <taxon>unclassified sequences</taxon>
        <taxon>metagenomes</taxon>
        <taxon>ecological metagenomes</taxon>
    </lineage>
</organism>
<feature type="transmembrane region" description="Helical" evidence="1">
    <location>
        <begin position="6"/>
        <end position="27"/>
    </location>
</feature>
<sequence length="120" mass="13209">MQHWLVAYLITCAVEIPIIMAMVRGLHWRSTATHPRLDLAAMAWALQLTHPILWLVNPVFTAGTAVAEALIVLVEAGGIYWWAAARAGISRGTHTHWWCLLIAFTANAASFLVGLLLVLL</sequence>
<feature type="transmembrane region" description="Helical" evidence="1">
    <location>
        <begin position="62"/>
        <end position="85"/>
    </location>
</feature>
<gene>
    <name evidence="2" type="ORF">SDC9_98683</name>
</gene>
<proteinExistence type="predicted"/>
<keyword evidence="1" id="KW-0472">Membrane</keyword>
<comment type="caution">
    <text evidence="2">The sequence shown here is derived from an EMBL/GenBank/DDBJ whole genome shotgun (WGS) entry which is preliminary data.</text>
</comment>
<feature type="transmembrane region" description="Helical" evidence="1">
    <location>
        <begin position="97"/>
        <end position="119"/>
    </location>
</feature>
<dbReference type="EMBL" id="VSSQ01013637">
    <property type="protein sequence ID" value="MPM51931.1"/>
    <property type="molecule type" value="Genomic_DNA"/>
</dbReference>